<dbReference type="Gene3D" id="3.80.10.10">
    <property type="entry name" value="Ribonuclease Inhibitor"/>
    <property type="match status" value="1"/>
</dbReference>
<name>A0A2I1GHI2_9GLOM</name>
<keyword evidence="2" id="KW-1185">Reference proteome</keyword>
<gene>
    <name evidence="1" type="ORF">RhiirA4_460845</name>
</gene>
<protein>
    <recommendedName>
        <fullName evidence="3">F-box domain-containing protein</fullName>
    </recommendedName>
</protein>
<organism evidence="1 2">
    <name type="scientific">Rhizophagus irregularis</name>
    <dbReference type="NCBI Taxonomy" id="588596"/>
    <lineage>
        <taxon>Eukaryota</taxon>
        <taxon>Fungi</taxon>
        <taxon>Fungi incertae sedis</taxon>
        <taxon>Mucoromycota</taxon>
        <taxon>Glomeromycotina</taxon>
        <taxon>Glomeromycetes</taxon>
        <taxon>Glomerales</taxon>
        <taxon>Glomeraceae</taxon>
        <taxon>Rhizophagus</taxon>
    </lineage>
</organism>
<dbReference type="SUPFAM" id="SSF52047">
    <property type="entry name" value="RNI-like"/>
    <property type="match status" value="1"/>
</dbReference>
<dbReference type="VEuPathDB" id="FungiDB:RhiirA1_537520"/>
<dbReference type="Proteomes" id="UP000234323">
    <property type="component" value="Unassembled WGS sequence"/>
</dbReference>
<comment type="caution">
    <text evidence="1">The sequence shown here is derived from an EMBL/GenBank/DDBJ whole genome shotgun (WGS) entry which is preliminary data.</text>
</comment>
<evidence type="ECO:0008006" key="3">
    <source>
        <dbReference type="Google" id="ProtNLM"/>
    </source>
</evidence>
<sequence length="519" mass="60959">MSNEESSKLNLIILECFDDIFSIFERDTKALYSFLLVNRFWCKIIIPLLWKYPFSITSKGKEIKTLSSLLTEEEKLEIIKEGINLPPKDFSSMLFNYALYIREYNTSTLYQSIEGWYKEIVYNDFYFRISYTTRVKAQLKIIFKVFTKLIMKNSTNIKNLSLLSPIIQNDIPDVNIFINSQPGFKNIENFEWNISFDAPNLFFLIKSLENISHNIQDLRIYDSNRMLYNISNNDNYIDLIVSLIKAQHKLTFVSFDRFGPEFAPILKILSIHSISLTTLQLSHISNGISLAPIQQIKNLQNLSLYKCDNLNEIIFNDFTKTDFNLKSLNIGLVKENVFKSFLKLPNRNLEKISFVLNNTSNKIDVQDLFFRCPNIFDLKIMFRCKIDLLFLSILANNLTYLTHLTLHTYNHYGNEILIELSKPILPKLKFLNIRLPELNILKNYLKITISPLEKIFFIYSSKINIDYINILLEFSKKKKTLKIIGISLNSDDDNFKNFEKITKDYLRIVNIFNNIFIKI</sequence>
<evidence type="ECO:0000313" key="2">
    <source>
        <dbReference type="Proteomes" id="UP000234323"/>
    </source>
</evidence>
<dbReference type="EMBL" id="LLXI01000430">
    <property type="protein sequence ID" value="PKY46069.1"/>
    <property type="molecule type" value="Genomic_DNA"/>
</dbReference>
<reference evidence="1 2" key="1">
    <citation type="submission" date="2015-10" db="EMBL/GenBank/DDBJ databases">
        <title>Genome analyses suggest a sexual origin of heterokaryosis in a supposedly ancient asexual fungus.</title>
        <authorList>
            <person name="Ropars J."/>
            <person name="Sedzielewska K."/>
            <person name="Noel J."/>
            <person name="Charron P."/>
            <person name="Farinelli L."/>
            <person name="Marton T."/>
            <person name="Kruger M."/>
            <person name="Pelin A."/>
            <person name="Brachmann A."/>
            <person name="Corradi N."/>
        </authorList>
    </citation>
    <scope>NUCLEOTIDE SEQUENCE [LARGE SCALE GENOMIC DNA]</scope>
    <source>
        <strain evidence="1 2">A4</strain>
    </source>
</reference>
<dbReference type="VEuPathDB" id="FungiDB:FUN_011880"/>
<evidence type="ECO:0000313" key="1">
    <source>
        <dbReference type="EMBL" id="PKY46069.1"/>
    </source>
</evidence>
<proteinExistence type="predicted"/>
<accession>A0A2I1GHI2</accession>
<dbReference type="VEuPathDB" id="FungiDB:RhiirFUN_025623"/>
<dbReference type="InterPro" id="IPR032675">
    <property type="entry name" value="LRR_dom_sf"/>
</dbReference>
<dbReference type="AlphaFoldDB" id="A0A2I1GHI2"/>